<name>A0ACB9NDY3_BAUVA</name>
<organism evidence="1 2">
    <name type="scientific">Bauhinia variegata</name>
    <name type="common">Purple orchid tree</name>
    <name type="synonym">Phanera variegata</name>
    <dbReference type="NCBI Taxonomy" id="167791"/>
    <lineage>
        <taxon>Eukaryota</taxon>
        <taxon>Viridiplantae</taxon>
        <taxon>Streptophyta</taxon>
        <taxon>Embryophyta</taxon>
        <taxon>Tracheophyta</taxon>
        <taxon>Spermatophyta</taxon>
        <taxon>Magnoliopsida</taxon>
        <taxon>eudicotyledons</taxon>
        <taxon>Gunneridae</taxon>
        <taxon>Pentapetalae</taxon>
        <taxon>rosids</taxon>
        <taxon>fabids</taxon>
        <taxon>Fabales</taxon>
        <taxon>Fabaceae</taxon>
        <taxon>Cercidoideae</taxon>
        <taxon>Cercideae</taxon>
        <taxon>Bauhiniinae</taxon>
        <taxon>Bauhinia</taxon>
    </lineage>
</organism>
<reference evidence="1 2" key="1">
    <citation type="journal article" date="2022" name="DNA Res.">
        <title>Chromosomal-level genome assembly of the orchid tree Bauhinia variegata (Leguminosae; Cercidoideae) supports the allotetraploid origin hypothesis of Bauhinia.</title>
        <authorList>
            <person name="Zhong Y."/>
            <person name="Chen Y."/>
            <person name="Zheng D."/>
            <person name="Pang J."/>
            <person name="Liu Y."/>
            <person name="Luo S."/>
            <person name="Meng S."/>
            <person name="Qian L."/>
            <person name="Wei D."/>
            <person name="Dai S."/>
            <person name="Zhou R."/>
        </authorList>
    </citation>
    <scope>NUCLEOTIDE SEQUENCE [LARGE SCALE GENOMIC DNA]</scope>
    <source>
        <strain evidence="1">BV-YZ2020</strain>
    </source>
</reference>
<accession>A0ACB9NDY3</accession>
<sequence>MDFPQQVLLLCLLSLPPVCVFAQTRSNITVGESFSAGNNSPWVVSPSGDFAFGFHPLEDNDELFLVSIWYANIPERTIVWYPSGDNPAPPAPKGSKLMLTADGGLVLTSPDGGELWKPDNIFSRVSHGALNDDGTFVLEDSKFSSVWETFKNPSDTLLPSQTLEKEGTLSSRLSYTNFSRGRFELLLRDDGNLVFRSINIPSDNANENYYESGTVKSNTSSPGFQLVFNKSGELYILRENGERFNFPDWKRASAAQSYLRATLDFDGVFTLYQHPKNSSVKEGWTPLGSLPDNICKKSLVNEGSGVCGYNSICTLDDSKRPNCQCPKGYSLLDPKDPYGSCKPDFIQGCEEDDLSQRKDLYRFEELTNIDWPLADYVLLKPFTEEKCKQSCMEDCFCAVAIFRLGDSCWKKKLPLSNGRFDTGLDGGKAFIKVRKDNSTLVGPVNPIIIKKDQNTLILVGSVLLGSSVFVNCMLIGAICLSFLSIYRYKKKLNRINKSDGTVETNLRCFSYKELEEATNGFSEELGRGAFAVVYKGVINMSSCTHVAVKKFNRFLMQNIEKEFRTEVDVIGQTHHKNLVRLLGFCEDGEERLLVYECMRNGSLDGLLFSDSKPSWNLRLKIANGIARGLLYLHEECSTQIIHCDIKPQNILLDDSYNARISDFGLAKLLKMNQSHTNTGLRGTKGYVALEWFRNMPVTTKVDVYSFGVVLLEIICCRRSVDMETQNEDKAILTDWAYDCYKEGNLDVLVEHDNEAIGDRNNLEKLVMIAMWCIQEDPSLRPTMRKVTQMLEGVVEVLVPPCPCPFNMGKDQYSGYECGTTSSDDNSNVTPP</sequence>
<keyword evidence="2" id="KW-1185">Reference proteome</keyword>
<proteinExistence type="predicted"/>
<dbReference type="Proteomes" id="UP000828941">
    <property type="component" value="Chromosome 6"/>
</dbReference>
<evidence type="ECO:0000313" key="2">
    <source>
        <dbReference type="Proteomes" id="UP000828941"/>
    </source>
</evidence>
<protein>
    <submittedName>
        <fullName evidence="1">Uncharacterized protein</fullName>
    </submittedName>
</protein>
<gene>
    <name evidence="1" type="ORF">L6164_013408</name>
</gene>
<dbReference type="EMBL" id="CM039431">
    <property type="protein sequence ID" value="KAI4334693.1"/>
    <property type="molecule type" value="Genomic_DNA"/>
</dbReference>
<evidence type="ECO:0000313" key="1">
    <source>
        <dbReference type="EMBL" id="KAI4334693.1"/>
    </source>
</evidence>
<comment type="caution">
    <text evidence="1">The sequence shown here is derived from an EMBL/GenBank/DDBJ whole genome shotgun (WGS) entry which is preliminary data.</text>
</comment>